<evidence type="ECO:0000313" key="4">
    <source>
        <dbReference type="EMBL" id="OAX32566.1"/>
    </source>
</evidence>
<dbReference type="SMART" id="SM00320">
    <property type="entry name" value="WD40"/>
    <property type="match status" value="2"/>
</dbReference>
<evidence type="ECO:0000256" key="2">
    <source>
        <dbReference type="ARBA" id="ARBA00022737"/>
    </source>
</evidence>
<evidence type="ECO:0000256" key="3">
    <source>
        <dbReference type="PROSITE-ProRule" id="PRU00221"/>
    </source>
</evidence>
<dbReference type="InterPro" id="IPR036322">
    <property type="entry name" value="WD40_repeat_dom_sf"/>
</dbReference>
<protein>
    <submittedName>
        <fullName evidence="4">WD40 repeat-like protein</fullName>
    </submittedName>
</protein>
<dbReference type="Gene3D" id="2.130.10.10">
    <property type="entry name" value="YVTN repeat-like/Quinoprotein amine dehydrogenase"/>
    <property type="match status" value="1"/>
</dbReference>
<dbReference type="PANTHER" id="PTHR19848">
    <property type="entry name" value="WD40 REPEAT PROTEIN"/>
    <property type="match status" value="1"/>
</dbReference>
<dbReference type="InterPro" id="IPR020472">
    <property type="entry name" value="WD40_PAC1"/>
</dbReference>
<dbReference type="InterPro" id="IPR001680">
    <property type="entry name" value="WD40_rpt"/>
</dbReference>
<feature type="repeat" description="WD" evidence="3">
    <location>
        <begin position="67"/>
        <end position="108"/>
    </location>
</feature>
<dbReference type="PANTHER" id="PTHR19848:SF8">
    <property type="entry name" value="F-BOX AND WD REPEAT DOMAIN CONTAINING 7"/>
    <property type="match status" value="1"/>
</dbReference>
<dbReference type="InParanoid" id="A0A1B7MIZ6"/>
<dbReference type="AlphaFoldDB" id="A0A1B7MIZ6"/>
<sequence length="121" mass="12493">IISASNDGSIRKWSGDGEAVGQPCGSDGGGVISLAVSPGQTMVASGNADGTIRLWNIEDGSMVGELWTGHSIVLRCLDWSPIALEAASGSNDGTIRCWDPASGHQIASPIETGQDWVLTIK</sequence>
<keyword evidence="1 3" id="KW-0853">WD repeat</keyword>
<gene>
    <name evidence="4" type="ORF">K503DRAFT_701839</name>
</gene>
<evidence type="ECO:0000313" key="5">
    <source>
        <dbReference type="Proteomes" id="UP000092154"/>
    </source>
</evidence>
<proteinExistence type="predicted"/>
<feature type="repeat" description="WD" evidence="3">
    <location>
        <begin position="1"/>
        <end position="14"/>
    </location>
</feature>
<evidence type="ECO:0000256" key="1">
    <source>
        <dbReference type="ARBA" id="ARBA00022574"/>
    </source>
</evidence>
<reference evidence="4 5" key="1">
    <citation type="submission" date="2016-06" db="EMBL/GenBank/DDBJ databases">
        <title>Comparative genomics of the ectomycorrhizal sister species Rhizopogon vinicolor and Rhizopogon vesiculosus (Basidiomycota: Boletales) reveals a divergence of the mating type B locus.</title>
        <authorList>
            <consortium name="DOE Joint Genome Institute"/>
            <person name="Mujic A.B."/>
            <person name="Kuo A."/>
            <person name="Tritt A."/>
            <person name="Lipzen A."/>
            <person name="Chen C."/>
            <person name="Johnson J."/>
            <person name="Sharma A."/>
            <person name="Barry K."/>
            <person name="Grigoriev I.V."/>
            <person name="Spatafora J.W."/>
        </authorList>
    </citation>
    <scope>NUCLEOTIDE SEQUENCE [LARGE SCALE GENOMIC DNA]</scope>
    <source>
        <strain evidence="4 5">AM-OR11-026</strain>
    </source>
</reference>
<dbReference type="PRINTS" id="PR00320">
    <property type="entry name" value="GPROTEINBRPT"/>
</dbReference>
<dbReference type="PROSITE" id="PS50294">
    <property type="entry name" value="WD_REPEATS_REGION"/>
    <property type="match status" value="2"/>
</dbReference>
<keyword evidence="5" id="KW-1185">Reference proteome</keyword>
<accession>A0A1B7MIZ6</accession>
<dbReference type="Proteomes" id="UP000092154">
    <property type="component" value="Unassembled WGS sequence"/>
</dbReference>
<organism evidence="4 5">
    <name type="scientific">Rhizopogon vinicolor AM-OR11-026</name>
    <dbReference type="NCBI Taxonomy" id="1314800"/>
    <lineage>
        <taxon>Eukaryota</taxon>
        <taxon>Fungi</taxon>
        <taxon>Dikarya</taxon>
        <taxon>Basidiomycota</taxon>
        <taxon>Agaricomycotina</taxon>
        <taxon>Agaricomycetes</taxon>
        <taxon>Agaricomycetidae</taxon>
        <taxon>Boletales</taxon>
        <taxon>Suillineae</taxon>
        <taxon>Rhizopogonaceae</taxon>
        <taxon>Rhizopogon</taxon>
    </lineage>
</organism>
<dbReference type="OrthoDB" id="2662816at2759"/>
<dbReference type="InterPro" id="IPR019775">
    <property type="entry name" value="WD40_repeat_CS"/>
</dbReference>
<feature type="repeat" description="WD" evidence="3">
    <location>
        <begin position="31"/>
        <end position="65"/>
    </location>
</feature>
<dbReference type="Pfam" id="PF00400">
    <property type="entry name" value="WD40"/>
    <property type="match status" value="2"/>
</dbReference>
<dbReference type="PROSITE" id="PS00678">
    <property type="entry name" value="WD_REPEATS_1"/>
    <property type="match status" value="1"/>
</dbReference>
<dbReference type="InterPro" id="IPR015943">
    <property type="entry name" value="WD40/YVTN_repeat-like_dom_sf"/>
</dbReference>
<feature type="non-terminal residue" evidence="4">
    <location>
        <position position="1"/>
    </location>
</feature>
<keyword evidence="2" id="KW-0677">Repeat</keyword>
<dbReference type="STRING" id="1314800.A0A1B7MIZ6"/>
<dbReference type="PROSITE" id="PS50082">
    <property type="entry name" value="WD_REPEATS_2"/>
    <property type="match status" value="3"/>
</dbReference>
<dbReference type="EMBL" id="KV448973">
    <property type="protein sequence ID" value="OAX32566.1"/>
    <property type="molecule type" value="Genomic_DNA"/>
</dbReference>
<name>A0A1B7MIZ6_9AGAM</name>
<dbReference type="SUPFAM" id="SSF50978">
    <property type="entry name" value="WD40 repeat-like"/>
    <property type="match status" value="1"/>
</dbReference>